<dbReference type="InterPro" id="IPR011009">
    <property type="entry name" value="Kinase-like_dom_sf"/>
</dbReference>
<evidence type="ECO:0000256" key="6">
    <source>
        <dbReference type="PROSITE-ProRule" id="PRU10141"/>
    </source>
</evidence>
<reference evidence="10 11" key="1">
    <citation type="submission" date="2024-04" db="EMBL/GenBank/DDBJ databases">
        <title>Tritrichomonas musculus Genome.</title>
        <authorList>
            <person name="Alves-Ferreira E."/>
            <person name="Grigg M."/>
            <person name="Lorenzi H."/>
            <person name="Galac M."/>
        </authorList>
    </citation>
    <scope>NUCLEOTIDE SEQUENCE [LARGE SCALE GENOMIC DNA]</scope>
    <source>
        <strain evidence="10 11">EAF2021</strain>
    </source>
</reference>
<keyword evidence="4 8" id="KW-0418">Kinase</keyword>
<feature type="domain" description="Protein kinase" evidence="9">
    <location>
        <begin position="19"/>
        <end position="305"/>
    </location>
</feature>
<evidence type="ECO:0000256" key="5">
    <source>
        <dbReference type="ARBA" id="ARBA00022840"/>
    </source>
</evidence>
<comment type="catalytic activity">
    <reaction evidence="8">
        <text>L-threonyl-[protein] + ATP = O-phospho-L-threonyl-[protein] + ADP + H(+)</text>
        <dbReference type="Rhea" id="RHEA:46608"/>
        <dbReference type="Rhea" id="RHEA-COMP:11060"/>
        <dbReference type="Rhea" id="RHEA-COMP:11605"/>
        <dbReference type="ChEBI" id="CHEBI:15378"/>
        <dbReference type="ChEBI" id="CHEBI:30013"/>
        <dbReference type="ChEBI" id="CHEBI:30616"/>
        <dbReference type="ChEBI" id="CHEBI:61977"/>
        <dbReference type="ChEBI" id="CHEBI:456216"/>
        <dbReference type="EC" id="2.7.11.24"/>
    </reaction>
</comment>
<dbReference type="Pfam" id="PF00069">
    <property type="entry name" value="Pkinase"/>
    <property type="match status" value="1"/>
</dbReference>
<comment type="cofactor">
    <cofactor evidence="8">
        <name>Mg(2+)</name>
        <dbReference type="ChEBI" id="CHEBI:18420"/>
    </cofactor>
</comment>
<keyword evidence="1 7" id="KW-0723">Serine/threonine-protein kinase</keyword>
<evidence type="ECO:0000256" key="2">
    <source>
        <dbReference type="ARBA" id="ARBA00022679"/>
    </source>
</evidence>
<keyword evidence="8" id="KW-0460">Magnesium</keyword>
<accession>A0ABR2JTJ5</accession>
<keyword evidence="5 6" id="KW-0067">ATP-binding</keyword>
<dbReference type="Proteomes" id="UP001470230">
    <property type="component" value="Unassembled WGS sequence"/>
</dbReference>
<proteinExistence type="inferred from homology"/>
<dbReference type="PROSITE" id="PS01351">
    <property type="entry name" value="MAPK"/>
    <property type="match status" value="1"/>
</dbReference>
<dbReference type="EMBL" id="JAPFFF010000009">
    <property type="protein sequence ID" value="KAK8881766.1"/>
    <property type="molecule type" value="Genomic_DNA"/>
</dbReference>
<comment type="similarity">
    <text evidence="8">Belongs to the protein kinase superfamily. Ser/Thr protein kinase family. MAP kinase subfamily.</text>
</comment>
<name>A0ABR2JTJ5_9EUKA</name>
<organism evidence="10 11">
    <name type="scientific">Tritrichomonas musculus</name>
    <dbReference type="NCBI Taxonomy" id="1915356"/>
    <lineage>
        <taxon>Eukaryota</taxon>
        <taxon>Metamonada</taxon>
        <taxon>Parabasalia</taxon>
        <taxon>Tritrichomonadida</taxon>
        <taxon>Tritrichomonadidae</taxon>
        <taxon>Tritrichomonas</taxon>
    </lineage>
</organism>
<dbReference type="PANTHER" id="PTHR24055">
    <property type="entry name" value="MITOGEN-ACTIVATED PROTEIN KINASE"/>
    <property type="match status" value="1"/>
</dbReference>
<protein>
    <recommendedName>
        <fullName evidence="8">Mitogen-activated protein kinase</fullName>
        <ecNumber evidence="8">2.7.11.24</ecNumber>
    </recommendedName>
</protein>
<dbReference type="SMART" id="SM00220">
    <property type="entry name" value="S_TKc"/>
    <property type="match status" value="1"/>
</dbReference>
<feature type="binding site" evidence="6">
    <location>
        <position position="48"/>
    </location>
    <ligand>
        <name>ATP</name>
        <dbReference type="ChEBI" id="CHEBI:30616"/>
    </ligand>
</feature>
<evidence type="ECO:0000256" key="8">
    <source>
        <dbReference type="RuleBase" id="RU361165"/>
    </source>
</evidence>
<dbReference type="InterPro" id="IPR000719">
    <property type="entry name" value="Prot_kinase_dom"/>
</dbReference>
<dbReference type="PROSITE" id="PS00107">
    <property type="entry name" value="PROTEIN_KINASE_ATP"/>
    <property type="match status" value="1"/>
</dbReference>
<dbReference type="CDD" id="cd07834">
    <property type="entry name" value="STKc_MAPK"/>
    <property type="match status" value="1"/>
</dbReference>
<evidence type="ECO:0000256" key="1">
    <source>
        <dbReference type="ARBA" id="ARBA00022527"/>
    </source>
</evidence>
<dbReference type="Gene3D" id="3.30.200.20">
    <property type="entry name" value="Phosphorylase Kinase, domain 1"/>
    <property type="match status" value="1"/>
</dbReference>
<comment type="caution">
    <text evidence="10">The sequence shown here is derived from an EMBL/GenBank/DDBJ whole genome shotgun (WGS) entry which is preliminary data.</text>
</comment>
<evidence type="ECO:0000259" key="9">
    <source>
        <dbReference type="PROSITE" id="PS50011"/>
    </source>
</evidence>
<dbReference type="InterPro" id="IPR050117">
    <property type="entry name" value="MAPK"/>
</dbReference>
<gene>
    <name evidence="10" type="ORF">M9Y10_044402</name>
</gene>
<evidence type="ECO:0000256" key="4">
    <source>
        <dbReference type="ARBA" id="ARBA00022777"/>
    </source>
</evidence>
<dbReference type="InterPro" id="IPR017441">
    <property type="entry name" value="Protein_kinase_ATP_BS"/>
</dbReference>
<evidence type="ECO:0000256" key="7">
    <source>
        <dbReference type="RuleBase" id="RU000304"/>
    </source>
</evidence>
<keyword evidence="2 8" id="KW-0808">Transferase</keyword>
<dbReference type="Gene3D" id="1.10.510.10">
    <property type="entry name" value="Transferase(Phosphotransferase) domain 1"/>
    <property type="match status" value="1"/>
</dbReference>
<dbReference type="SUPFAM" id="SSF56112">
    <property type="entry name" value="Protein kinase-like (PK-like)"/>
    <property type="match status" value="1"/>
</dbReference>
<evidence type="ECO:0000313" key="11">
    <source>
        <dbReference type="Proteomes" id="UP001470230"/>
    </source>
</evidence>
<sequence length="351" mass="40732">MANLPKDIREIEKELQGRYKFQNVVGEGAYGIVYSAIDTETGQHVAIKQVMDIFGCITDAKRTLREIKILASFDHENITRLLDVKTISNFDKFDSLFVVIDLMETDLHQIIYSRQQLTVNHRRFFMYQILRGLKYVHSANILHRDLKPSNLLVNSNCDLKICDFGLARVNDCDNYLSSYVETRWYRAPEVLLSGTSYGSAIDMWSVGCIFYELIMRKPLFPGKSTLNQITVIVDKIGIPKEADLGFLIAPKAKQYLKSIDKKPIVDWNKLISRGTKEEIELIKKMLAWNPAKRITADDALEHPYFNALHDPFDEPITFPIEAFEFEREDITENEMRKYIWDEVDLFRESIV</sequence>
<keyword evidence="11" id="KW-1185">Reference proteome</keyword>
<evidence type="ECO:0000256" key="3">
    <source>
        <dbReference type="ARBA" id="ARBA00022741"/>
    </source>
</evidence>
<dbReference type="PROSITE" id="PS50011">
    <property type="entry name" value="PROTEIN_KINASE_DOM"/>
    <property type="match status" value="1"/>
</dbReference>
<keyword evidence="3 6" id="KW-0547">Nucleotide-binding</keyword>
<dbReference type="PROSITE" id="PS00108">
    <property type="entry name" value="PROTEIN_KINASE_ST"/>
    <property type="match status" value="1"/>
</dbReference>
<dbReference type="EC" id="2.7.11.24" evidence="8"/>
<dbReference type="InterPro" id="IPR008271">
    <property type="entry name" value="Ser/Thr_kinase_AS"/>
</dbReference>
<evidence type="ECO:0000313" key="10">
    <source>
        <dbReference type="EMBL" id="KAK8881766.1"/>
    </source>
</evidence>
<comment type="activity regulation">
    <text evidence="8">Activated by threonine and tyrosine phosphorylation.</text>
</comment>
<dbReference type="InterPro" id="IPR003527">
    <property type="entry name" value="MAP_kinase_CS"/>
</dbReference>